<proteinExistence type="predicted"/>
<evidence type="ECO:0000313" key="7">
    <source>
        <dbReference type="Proteomes" id="UP000465266"/>
    </source>
</evidence>
<evidence type="ECO:0000256" key="1">
    <source>
        <dbReference type="SAM" id="MobiDB-lite"/>
    </source>
</evidence>
<evidence type="ECO:0000313" key="5">
    <source>
        <dbReference type="EMBL" id="GIC93947.1"/>
    </source>
</evidence>
<dbReference type="Proteomes" id="UP000465221">
    <property type="component" value="Unassembled WGS sequence"/>
</dbReference>
<feature type="compositionally biased region" description="Low complexity" evidence="1">
    <location>
        <begin position="55"/>
        <end position="88"/>
    </location>
</feature>
<reference evidence="3 6" key="2">
    <citation type="submission" date="2020-01" db="EMBL/GenBank/DDBJ databases">
        <title>Draft genome sequence of Aspergillus udagawae IFM 46972.</title>
        <authorList>
            <person name="Takahashi H."/>
            <person name="Yaguchi T."/>
        </authorList>
    </citation>
    <scope>NUCLEOTIDE SEQUENCE [LARGE SCALE GENOMIC DNA]</scope>
    <source>
        <strain evidence="3 6">IFM 46972</strain>
    </source>
</reference>
<organism evidence="3 6">
    <name type="scientific">Aspergillus udagawae</name>
    <dbReference type="NCBI Taxonomy" id="91492"/>
    <lineage>
        <taxon>Eukaryota</taxon>
        <taxon>Fungi</taxon>
        <taxon>Dikarya</taxon>
        <taxon>Ascomycota</taxon>
        <taxon>Pezizomycotina</taxon>
        <taxon>Eurotiomycetes</taxon>
        <taxon>Eurotiomycetidae</taxon>
        <taxon>Eurotiales</taxon>
        <taxon>Aspergillaceae</taxon>
        <taxon>Aspergillus</taxon>
        <taxon>Aspergillus subgen. Fumigati</taxon>
    </lineage>
</organism>
<dbReference type="Proteomes" id="UP000036893">
    <property type="component" value="Unassembled WGS sequence"/>
</dbReference>
<feature type="region of interest" description="Disordered" evidence="1">
    <location>
        <begin position="137"/>
        <end position="163"/>
    </location>
</feature>
<evidence type="ECO:0000313" key="3">
    <source>
        <dbReference type="EMBL" id="GFF44228.1"/>
    </source>
</evidence>
<dbReference type="Proteomes" id="UP000465266">
    <property type="component" value="Unassembled WGS sequence"/>
</dbReference>
<feature type="signal peptide" evidence="2">
    <location>
        <begin position="1"/>
        <end position="17"/>
    </location>
</feature>
<evidence type="ECO:0008006" key="8">
    <source>
        <dbReference type="Google" id="ProtNLM"/>
    </source>
</evidence>
<comment type="caution">
    <text evidence="3">The sequence shown here is derived from an EMBL/GenBank/DDBJ whole genome shotgun (WGS) entry which is preliminary data.</text>
</comment>
<evidence type="ECO:0000256" key="2">
    <source>
        <dbReference type="SAM" id="SignalP"/>
    </source>
</evidence>
<gene>
    <name evidence="5" type="ORF">Aud_010435</name>
    <name evidence="3" type="ORF">IFM46972_07475</name>
    <name evidence="4" type="ORF">IFM53868_02820</name>
</gene>
<dbReference type="AlphaFoldDB" id="A0A8H3P1Q0"/>
<keyword evidence="2" id="KW-0732">Signal</keyword>
<dbReference type="OrthoDB" id="3565477at2759"/>
<dbReference type="GeneID" id="66997912"/>
<accession>A0A8H3P1Q0</accession>
<feature type="region of interest" description="Disordered" evidence="1">
    <location>
        <begin position="44"/>
        <end position="88"/>
    </location>
</feature>
<reference evidence="5" key="4">
    <citation type="submission" date="2021-01" db="EMBL/GenBank/DDBJ databases">
        <title>Pan-genome distribution and transcriptional activeness of fungal secondary metabolism genes in Aspergillus section Fumigati.</title>
        <authorList>
            <person name="Takahashi H."/>
            <person name="Umemura M."/>
            <person name="Ninomiya A."/>
            <person name="Kusuya Y."/>
            <person name="Urayama S."/>
            <person name="Shimizu M."/>
            <person name="Watanabe A."/>
            <person name="Kamei K."/>
            <person name="Yaguchi T."/>
            <person name="Hagiwara D."/>
        </authorList>
    </citation>
    <scope>NUCLEOTIDE SEQUENCE</scope>
    <source>
        <strain evidence="5">IFM 46973</strain>
    </source>
</reference>
<dbReference type="EMBL" id="BLKG01000020">
    <property type="protein sequence ID" value="GFF80291.1"/>
    <property type="molecule type" value="Genomic_DNA"/>
</dbReference>
<feature type="compositionally biased region" description="Polar residues" evidence="1">
    <location>
        <begin position="44"/>
        <end position="53"/>
    </location>
</feature>
<keyword evidence="7" id="KW-1185">Reference proteome</keyword>
<dbReference type="RefSeq" id="XP_043151213.1">
    <property type="nucleotide sequence ID" value="XM_043295278.1"/>
</dbReference>
<sequence length="187" mass="17871">MRFTAASIAFFAGLAAALPNGDVQTVYETQDVTITSCAPTVTNCPARSTSTPQGADAVTATSAAHSTASAPAETHSAHSSSSASSVPVIPAPSNTAPAASSVSVIAVTTCVPTVTYITVPVGTPSSSAGAVSHTSVPVIPSAHTGKPTPSATPSSTPPGGLATGAGNTLGGSFVFAGAAAAAAFFLA</sequence>
<evidence type="ECO:0000313" key="6">
    <source>
        <dbReference type="Proteomes" id="UP000465221"/>
    </source>
</evidence>
<feature type="compositionally biased region" description="Low complexity" evidence="1">
    <location>
        <begin position="147"/>
        <end position="160"/>
    </location>
</feature>
<feature type="chain" id="PRO_5044690422" description="GPI anchored serine-rich protein" evidence="2">
    <location>
        <begin position="18"/>
        <end position="187"/>
    </location>
</feature>
<protein>
    <recommendedName>
        <fullName evidence="8">GPI anchored serine-rich protein</fullName>
    </recommendedName>
</protein>
<dbReference type="EMBL" id="BBXM02000009">
    <property type="protein sequence ID" value="GIC93947.1"/>
    <property type="molecule type" value="Genomic_DNA"/>
</dbReference>
<reference evidence="5" key="1">
    <citation type="journal article" date="2015" name="Genome Announc.">
        <title>Draft Genome Sequence of the Pathogenic Filamentous Fungus Aspergillus udagawae Strain IFM 46973T.</title>
        <authorList>
            <person name="Kusuya Y."/>
            <person name="Takahashi-Nakaguchi A."/>
            <person name="Takahashi H."/>
            <person name="Yaguchi T."/>
        </authorList>
    </citation>
    <scope>NUCLEOTIDE SEQUENCE</scope>
    <source>
        <strain evidence="5">IFM 46973</strain>
    </source>
</reference>
<evidence type="ECO:0000313" key="4">
    <source>
        <dbReference type="EMBL" id="GFF80291.1"/>
    </source>
</evidence>
<reference evidence="4 7" key="3">
    <citation type="submission" date="2020-01" db="EMBL/GenBank/DDBJ databases">
        <title>Draft genome sequence of Aspergillus udagawae IFM 53868.</title>
        <authorList>
            <person name="Takahashi H."/>
            <person name="Yaguchi T."/>
        </authorList>
    </citation>
    <scope>NUCLEOTIDE SEQUENCE [LARGE SCALE GENOMIC DNA]</scope>
    <source>
        <strain evidence="4 7">IFM 53868</strain>
    </source>
</reference>
<dbReference type="EMBL" id="BLKC01000057">
    <property type="protein sequence ID" value="GFF44228.1"/>
    <property type="molecule type" value="Genomic_DNA"/>
</dbReference>
<name>A0A8H3P1Q0_9EURO</name>